<proteinExistence type="predicted"/>
<accession>A0ACB0ZGW6</accession>
<dbReference type="Proteomes" id="UP001497535">
    <property type="component" value="Unassembled WGS sequence"/>
</dbReference>
<sequence length="63" mass="7329">MKINFKTYFLYTFSTILIVASLYNLIGIVYAMRYFDGGIKQFDGLYSNKTFHFVIVKSVVIKS</sequence>
<dbReference type="EMBL" id="CAVMJV010000032">
    <property type="protein sequence ID" value="CAK5077425.1"/>
    <property type="molecule type" value="Genomic_DNA"/>
</dbReference>
<comment type="caution">
    <text evidence="1">The sequence shown here is derived from an EMBL/GenBank/DDBJ whole genome shotgun (WGS) entry which is preliminary data.</text>
</comment>
<name>A0ACB0ZGW6_MELEN</name>
<reference evidence="1" key="1">
    <citation type="submission" date="2023-11" db="EMBL/GenBank/DDBJ databases">
        <authorList>
            <person name="Poullet M."/>
        </authorList>
    </citation>
    <scope>NUCLEOTIDE SEQUENCE</scope>
    <source>
        <strain evidence="1">E1834</strain>
    </source>
</reference>
<evidence type="ECO:0000313" key="2">
    <source>
        <dbReference type="Proteomes" id="UP001497535"/>
    </source>
</evidence>
<protein>
    <submittedName>
        <fullName evidence="1">Uncharacterized protein</fullName>
    </submittedName>
</protein>
<organism evidence="1 2">
    <name type="scientific">Meloidogyne enterolobii</name>
    <name type="common">Root-knot nematode worm</name>
    <name type="synonym">Meloidogyne mayaguensis</name>
    <dbReference type="NCBI Taxonomy" id="390850"/>
    <lineage>
        <taxon>Eukaryota</taxon>
        <taxon>Metazoa</taxon>
        <taxon>Ecdysozoa</taxon>
        <taxon>Nematoda</taxon>
        <taxon>Chromadorea</taxon>
        <taxon>Rhabditida</taxon>
        <taxon>Tylenchina</taxon>
        <taxon>Tylenchomorpha</taxon>
        <taxon>Tylenchoidea</taxon>
        <taxon>Meloidogynidae</taxon>
        <taxon>Meloidogyninae</taxon>
        <taxon>Meloidogyne</taxon>
    </lineage>
</organism>
<evidence type="ECO:0000313" key="1">
    <source>
        <dbReference type="EMBL" id="CAK5077425.1"/>
    </source>
</evidence>
<gene>
    <name evidence="1" type="ORF">MENTE1834_LOCUS24344</name>
</gene>
<keyword evidence="2" id="KW-1185">Reference proteome</keyword>